<name>A0ABS7J914_9SPHN</name>
<organism evidence="3 4">
    <name type="scientific">Qipengyuania qiaonensis</name>
    <dbReference type="NCBI Taxonomy" id="2867240"/>
    <lineage>
        <taxon>Bacteria</taxon>
        <taxon>Pseudomonadati</taxon>
        <taxon>Pseudomonadota</taxon>
        <taxon>Alphaproteobacteria</taxon>
        <taxon>Sphingomonadales</taxon>
        <taxon>Erythrobacteraceae</taxon>
        <taxon>Qipengyuania</taxon>
    </lineage>
</organism>
<gene>
    <name evidence="3" type="ORF">K3174_06340</name>
</gene>
<dbReference type="InterPro" id="IPR001387">
    <property type="entry name" value="Cro/C1-type_HTH"/>
</dbReference>
<feature type="domain" description="HTH cro/C1-type" evidence="2">
    <location>
        <begin position="26"/>
        <end position="79"/>
    </location>
</feature>
<feature type="region of interest" description="Disordered" evidence="1">
    <location>
        <begin position="91"/>
        <end position="113"/>
    </location>
</feature>
<sequence>MPRASRAATGLPPQSQRAIAQLGRDIALARRRRKLPQRLMAERMLVSVQTLQRLEAGDPTVGLAVLASALHVFGMTGRLAGLAAPDTDRAGISEDLARLPRTTHAAGDDDLDF</sequence>
<dbReference type="EMBL" id="JAIGNO010000003">
    <property type="protein sequence ID" value="MBX7482143.1"/>
    <property type="molecule type" value="Genomic_DNA"/>
</dbReference>
<accession>A0ABS7J914</accession>
<evidence type="ECO:0000256" key="1">
    <source>
        <dbReference type="SAM" id="MobiDB-lite"/>
    </source>
</evidence>
<dbReference type="RefSeq" id="WP_221556937.1">
    <property type="nucleotide sequence ID" value="NZ_JAIGNO010000003.1"/>
</dbReference>
<proteinExistence type="predicted"/>
<dbReference type="Proteomes" id="UP000755104">
    <property type="component" value="Unassembled WGS sequence"/>
</dbReference>
<evidence type="ECO:0000313" key="4">
    <source>
        <dbReference type="Proteomes" id="UP000755104"/>
    </source>
</evidence>
<dbReference type="CDD" id="cd00093">
    <property type="entry name" value="HTH_XRE"/>
    <property type="match status" value="1"/>
</dbReference>
<dbReference type="PROSITE" id="PS50943">
    <property type="entry name" value="HTH_CROC1"/>
    <property type="match status" value="1"/>
</dbReference>
<dbReference type="Pfam" id="PF13560">
    <property type="entry name" value="HTH_31"/>
    <property type="match status" value="1"/>
</dbReference>
<dbReference type="InterPro" id="IPR010982">
    <property type="entry name" value="Lambda_DNA-bd_dom_sf"/>
</dbReference>
<protein>
    <submittedName>
        <fullName evidence="3">Helix-turn-helix domain-containing protein</fullName>
    </submittedName>
</protein>
<keyword evidence="4" id="KW-1185">Reference proteome</keyword>
<evidence type="ECO:0000259" key="2">
    <source>
        <dbReference type="PROSITE" id="PS50943"/>
    </source>
</evidence>
<dbReference type="Gene3D" id="1.10.260.40">
    <property type="entry name" value="lambda repressor-like DNA-binding domains"/>
    <property type="match status" value="1"/>
</dbReference>
<dbReference type="SUPFAM" id="SSF47413">
    <property type="entry name" value="lambda repressor-like DNA-binding domains"/>
    <property type="match status" value="1"/>
</dbReference>
<reference evidence="3 4" key="1">
    <citation type="submission" date="2021-08" db="EMBL/GenBank/DDBJ databases">
        <title>Comparative Genomics Analysis of the Genus Qipengyuania Reveals Extensive Genetic Diversity and Metabolic Versatility, Including the Description of Fifteen Novel Species.</title>
        <authorList>
            <person name="Liu Y."/>
        </authorList>
    </citation>
    <scope>NUCLEOTIDE SEQUENCE [LARGE SCALE GENOMIC DNA]</scope>
    <source>
        <strain evidence="3 4">6D47A</strain>
    </source>
</reference>
<evidence type="ECO:0000313" key="3">
    <source>
        <dbReference type="EMBL" id="MBX7482143.1"/>
    </source>
</evidence>
<comment type="caution">
    <text evidence="3">The sequence shown here is derived from an EMBL/GenBank/DDBJ whole genome shotgun (WGS) entry which is preliminary data.</text>
</comment>